<reference evidence="10" key="1">
    <citation type="journal article" date="2013" name="BMC Microbiol.">
        <title>Taxonomy and evolution of bacteriochlorophyll a-containing members of the OM60/NOR5 clade of marine gammaproteobacteria: description of Luminiphilus syltensis gen. nov., sp. nov., reclassification of Haliea rubra as Pseudohaliea rubra gen. nov., comb. nov., and emendation of Chromatocurvus halotolerans.</title>
        <authorList>
            <person name="Spring S."/>
            <person name="Riedel T."/>
            <person name="Sproer C."/>
            <person name="Yan S."/>
            <person name="Harder J."/>
            <person name="Fuchs B.M."/>
        </authorList>
    </citation>
    <scope>NUCLEOTIDE SEQUENCE [LARGE SCALE GENOMIC DNA]</scope>
    <source>
        <strain evidence="10">NOR51-B</strain>
    </source>
</reference>
<evidence type="ECO:0000259" key="8">
    <source>
        <dbReference type="Pfam" id="PF01182"/>
    </source>
</evidence>
<evidence type="ECO:0000313" key="10">
    <source>
        <dbReference type="Proteomes" id="UP000004699"/>
    </source>
</evidence>
<dbReference type="Gene3D" id="3.40.50.1360">
    <property type="match status" value="1"/>
</dbReference>
<dbReference type="GO" id="GO:0006098">
    <property type="term" value="P:pentose-phosphate shunt"/>
    <property type="evidence" value="ECO:0007669"/>
    <property type="project" value="UniProtKB-UniPathway"/>
</dbReference>
<evidence type="ECO:0000256" key="3">
    <source>
        <dbReference type="ARBA" id="ARBA00004961"/>
    </source>
</evidence>
<dbReference type="SUPFAM" id="SSF100950">
    <property type="entry name" value="NagB/RpiA/CoA transferase-like"/>
    <property type="match status" value="1"/>
</dbReference>
<dbReference type="NCBIfam" id="TIGR01198">
    <property type="entry name" value="pgl"/>
    <property type="match status" value="1"/>
</dbReference>
<evidence type="ECO:0000256" key="4">
    <source>
        <dbReference type="ARBA" id="ARBA00010662"/>
    </source>
</evidence>
<keyword evidence="7 9" id="KW-0378">Hydrolase</keyword>
<comment type="function">
    <text evidence="2 7">Hydrolysis of 6-phosphogluconolactone to 6-phosphogluconate.</text>
</comment>
<dbReference type="OrthoDB" id="9810967at2"/>
<dbReference type="InterPro" id="IPR005900">
    <property type="entry name" value="6-phosphogluconolactonase_DevB"/>
</dbReference>
<dbReference type="HOGENOM" id="CLU_053947_2_1_6"/>
<dbReference type="GO" id="GO:0017057">
    <property type="term" value="F:6-phosphogluconolactonase activity"/>
    <property type="evidence" value="ECO:0007669"/>
    <property type="project" value="UniProtKB-UniRule"/>
</dbReference>
<dbReference type="InterPro" id="IPR039104">
    <property type="entry name" value="6PGL"/>
</dbReference>
<dbReference type="Pfam" id="PF01182">
    <property type="entry name" value="Glucosamine_iso"/>
    <property type="match status" value="1"/>
</dbReference>
<evidence type="ECO:0000256" key="5">
    <source>
        <dbReference type="ARBA" id="ARBA00013198"/>
    </source>
</evidence>
<keyword evidence="10" id="KW-1185">Reference proteome</keyword>
<sequence length="229" mass="24647">MSEWHHFETTAELDSALAEQVANILTDAVSANGIARLVVSGGSTPIGFFHELSALPLPWSSISIMLADERWVALDHKDSNEAMVRRELLAGAAKEANFFSLSADFPDPVKNLDRVNSVMGECPAFDIVILGMGNDGHTASLFPCADELNEGVSTAAPALMVHPKTAPHARISLSKARIQNTRHGFIHIAGSDKRQILEQAVIDNDPLAAPVVNFVAGPTPFSIYWAPKN</sequence>
<dbReference type="EC" id="3.1.1.31" evidence="5 7"/>
<evidence type="ECO:0000256" key="6">
    <source>
        <dbReference type="ARBA" id="ARBA00020337"/>
    </source>
</evidence>
<protein>
    <recommendedName>
        <fullName evidence="6 7">6-phosphogluconolactonase</fullName>
        <shortName evidence="7">6PGL</shortName>
        <ecNumber evidence="5 7">3.1.1.31</ecNumber>
    </recommendedName>
</protein>
<comment type="pathway">
    <text evidence="3 7">Carbohydrate degradation; pentose phosphate pathway; D-ribulose 5-phosphate from D-glucose 6-phosphate (oxidative stage): step 2/3.</text>
</comment>
<dbReference type="STRING" id="565045.NOR51B_615"/>
<comment type="similarity">
    <text evidence="4 7">Belongs to the glucosamine/galactosamine-6-phosphate isomerase family. 6-phosphogluconolactonase subfamily.</text>
</comment>
<dbReference type="EMBL" id="DS999411">
    <property type="protein sequence ID" value="EED34677.1"/>
    <property type="molecule type" value="Genomic_DNA"/>
</dbReference>
<dbReference type="GO" id="GO:0005975">
    <property type="term" value="P:carbohydrate metabolic process"/>
    <property type="evidence" value="ECO:0007669"/>
    <property type="project" value="UniProtKB-UniRule"/>
</dbReference>
<evidence type="ECO:0000256" key="2">
    <source>
        <dbReference type="ARBA" id="ARBA00002681"/>
    </source>
</evidence>
<organism evidence="9 10">
    <name type="scientific">Luminiphilus syltensis NOR5-1B</name>
    <dbReference type="NCBI Taxonomy" id="565045"/>
    <lineage>
        <taxon>Bacteria</taxon>
        <taxon>Pseudomonadati</taxon>
        <taxon>Pseudomonadota</taxon>
        <taxon>Gammaproteobacteria</taxon>
        <taxon>Cellvibrionales</taxon>
        <taxon>Halieaceae</taxon>
        <taxon>Luminiphilus</taxon>
    </lineage>
</organism>
<comment type="catalytic activity">
    <reaction evidence="1 7">
        <text>6-phospho-D-glucono-1,5-lactone + H2O = 6-phospho-D-gluconate + H(+)</text>
        <dbReference type="Rhea" id="RHEA:12556"/>
        <dbReference type="ChEBI" id="CHEBI:15377"/>
        <dbReference type="ChEBI" id="CHEBI:15378"/>
        <dbReference type="ChEBI" id="CHEBI:57955"/>
        <dbReference type="ChEBI" id="CHEBI:58759"/>
        <dbReference type="EC" id="3.1.1.31"/>
    </reaction>
</comment>
<dbReference type="RefSeq" id="WP_009019425.1">
    <property type="nucleotide sequence ID" value="NZ_DS999411.1"/>
</dbReference>
<name>B8KWX5_9GAMM</name>
<dbReference type="CDD" id="cd01400">
    <property type="entry name" value="6PGL"/>
    <property type="match status" value="1"/>
</dbReference>
<dbReference type="InterPro" id="IPR006148">
    <property type="entry name" value="Glc/Gal-6P_isomerase"/>
</dbReference>
<dbReference type="UniPathway" id="UPA00115">
    <property type="reaction ID" value="UER00409"/>
</dbReference>
<evidence type="ECO:0000256" key="1">
    <source>
        <dbReference type="ARBA" id="ARBA00000832"/>
    </source>
</evidence>
<evidence type="ECO:0000256" key="7">
    <source>
        <dbReference type="RuleBase" id="RU365095"/>
    </source>
</evidence>
<dbReference type="eggNOG" id="COG0363">
    <property type="taxonomic scope" value="Bacteria"/>
</dbReference>
<dbReference type="PANTHER" id="PTHR11054">
    <property type="entry name" value="6-PHOSPHOGLUCONOLACTONASE"/>
    <property type="match status" value="1"/>
</dbReference>
<evidence type="ECO:0000313" key="9">
    <source>
        <dbReference type="EMBL" id="EED34677.1"/>
    </source>
</evidence>
<gene>
    <name evidence="7 9" type="primary">pgl</name>
    <name evidence="9" type="ORF">NOR51B_615</name>
</gene>
<dbReference type="AlphaFoldDB" id="B8KWX5"/>
<dbReference type="PANTHER" id="PTHR11054:SF0">
    <property type="entry name" value="6-PHOSPHOGLUCONOLACTONASE"/>
    <property type="match status" value="1"/>
</dbReference>
<proteinExistence type="inferred from homology"/>
<feature type="domain" description="Glucosamine/galactosamine-6-phosphate isomerase" evidence="8">
    <location>
        <begin position="9"/>
        <end position="211"/>
    </location>
</feature>
<dbReference type="Proteomes" id="UP000004699">
    <property type="component" value="Unassembled WGS sequence"/>
</dbReference>
<dbReference type="InterPro" id="IPR037171">
    <property type="entry name" value="NagB/RpiA_transferase-like"/>
</dbReference>
<accession>B8KWX5</accession>